<evidence type="ECO:0000259" key="3">
    <source>
        <dbReference type="Pfam" id="PF13505"/>
    </source>
</evidence>
<feature type="chain" id="PRO_5046715802" evidence="2">
    <location>
        <begin position="22"/>
        <end position="233"/>
    </location>
</feature>
<dbReference type="SUPFAM" id="SSF56925">
    <property type="entry name" value="OMPA-like"/>
    <property type="match status" value="1"/>
</dbReference>
<dbReference type="RefSeq" id="WP_379074966.1">
    <property type="nucleotide sequence ID" value="NZ_JBHULL010000003.1"/>
</dbReference>
<sequence>MMKIKLMLLSCLTIGQIVCYAQSKSALSLNVGTSIPLNDFASTDRNNELAGYAKTGFSIAVNYDYKLIKSFGIQAMIKLDNNDFSEADIKKLIDSQTGGNWNVNAKNWNSTAFLAGIYYAIPISDKAEFTIRGLAGATNVKEPETSWTTTVNNQNFYINKAEKSAMAFTYLLGIGLKCNIKNNLIFLANADYSDAKAEFNDVVYASNFSTIQPSTSKTKITKANISLGLGYKF</sequence>
<dbReference type="InterPro" id="IPR011250">
    <property type="entry name" value="OMP/PagP_B-barrel"/>
</dbReference>
<evidence type="ECO:0000313" key="4">
    <source>
        <dbReference type="EMBL" id="MFD2581531.1"/>
    </source>
</evidence>
<keyword evidence="1 2" id="KW-0732">Signal</keyword>
<protein>
    <submittedName>
        <fullName evidence="4">Outer membrane beta-barrel protein</fullName>
    </submittedName>
</protein>
<keyword evidence="5" id="KW-1185">Reference proteome</keyword>
<proteinExistence type="predicted"/>
<reference evidence="5" key="1">
    <citation type="journal article" date="2019" name="Int. J. Syst. Evol. Microbiol.">
        <title>The Global Catalogue of Microorganisms (GCM) 10K type strain sequencing project: providing services to taxonomists for standard genome sequencing and annotation.</title>
        <authorList>
            <consortium name="The Broad Institute Genomics Platform"/>
            <consortium name="The Broad Institute Genome Sequencing Center for Infectious Disease"/>
            <person name="Wu L."/>
            <person name="Ma J."/>
        </authorList>
    </citation>
    <scope>NUCLEOTIDE SEQUENCE [LARGE SCALE GENOMIC DNA]</scope>
    <source>
        <strain evidence="5">KCTC 42866</strain>
    </source>
</reference>
<dbReference type="Proteomes" id="UP001597461">
    <property type="component" value="Unassembled WGS sequence"/>
</dbReference>
<evidence type="ECO:0000256" key="2">
    <source>
        <dbReference type="SAM" id="SignalP"/>
    </source>
</evidence>
<name>A0ABW5MFG4_9SPHI</name>
<dbReference type="EMBL" id="JBHULL010000003">
    <property type="protein sequence ID" value="MFD2581531.1"/>
    <property type="molecule type" value="Genomic_DNA"/>
</dbReference>
<dbReference type="Pfam" id="PF13505">
    <property type="entry name" value="OMP_b-brl"/>
    <property type="match status" value="1"/>
</dbReference>
<evidence type="ECO:0000313" key="5">
    <source>
        <dbReference type="Proteomes" id="UP001597461"/>
    </source>
</evidence>
<evidence type="ECO:0000256" key="1">
    <source>
        <dbReference type="ARBA" id="ARBA00022729"/>
    </source>
</evidence>
<comment type="caution">
    <text evidence="4">The sequence shown here is derived from an EMBL/GenBank/DDBJ whole genome shotgun (WGS) entry which is preliminary data.</text>
</comment>
<accession>A0ABW5MFG4</accession>
<dbReference type="InterPro" id="IPR027385">
    <property type="entry name" value="Beta-barrel_OMP"/>
</dbReference>
<feature type="domain" description="Outer membrane protein beta-barrel" evidence="3">
    <location>
        <begin position="20"/>
        <end position="233"/>
    </location>
</feature>
<gene>
    <name evidence="4" type="ORF">ACFSR6_03455</name>
</gene>
<feature type="signal peptide" evidence="2">
    <location>
        <begin position="1"/>
        <end position="21"/>
    </location>
</feature>
<dbReference type="Gene3D" id="2.40.160.20">
    <property type="match status" value="1"/>
</dbReference>
<organism evidence="4 5">
    <name type="scientific">Pedobacter vanadiisoli</name>
    <dbReference type="NCBI Taxonomy" id="1761975"/>
    <lineage>
        <taxon>Bacteria</taxon>
        <taxon>Pseudomonadati</taxon>
        <taxon>Bacteroidota</taxon>
        <taxon>Sphingobacteriia</taxon>
        <taxon>Sphingobacteriales</taxon>
        <taxon>Sphingobacteriaceae</taxon>
        <taxon>Pedobacter</taxon>
    </lineage>
</organism>